<comment type="caution">
    <text evidence="11">The sequence shown here is derived from an EMBL/GenBank/DDBJ whole genome shotgun (WGS) entry which is preliminary data.</text>
</comment>
<feature type="transmembrane region" description="Helical" evidence="9">
    <location>
        <begin position="281"/>
        <end position="300"/>
    </location>
</feature>
<organism evidence="11 12">
    <name type="scientific">Isoptericola jiangsuensis</name>
    <dbReference type="NCBI Taxonomy" id="548579"/>
    <lineage>
        <taxon>Bacteria</taxon>
        <taxon>Bacillati</taxon>
        <taxon>Actinomycetota</taxon>
        <taxon>Actinomycetes</taxon>
        <taxon>Micrococcales</taxon>
        <taxon>Promicromonosporaceae</taxon>
        <taxon>Isoptericola</taxon>
    </lineage>
</organism>
<feature type="transmembrane region" description="Helical" evidence="9">
    <location>
        <begin position="440"/>
        <end position="461"/>
    </location>
</feature>
<keyword evidence="4 9" id="KW-0812">Transmembrane</keyword>
<evidence type="ECO:0000256" key="9">
    <source>
        <dbReference type="SAM" id="Phobius"/>
    </source>
</evidence>
<feature type="transmembrane region" description="Helical" evidence="9">
    <location>
        <begin position="249"/>
        <end position="269"/>
    </location>
</feature>
<feature type="compositionally biased region" description="Basic and acidic residues" evidence="8">
    <location>
        <begin position="513"/>
        <end position="526"/>
    </location>
</feature>
<evidence type="ECO:0000256" key="2">
    <source>
        <dbReference type="ARBA" id="ARBA00022475"/>
    </source>
</evidence>
<keyword evidence="7" id="KW-0012">Acyltransferase</keyword>
<dbReference type="InterPro" id="IPR050879">
    <property type="entry name" value="Acyltransferase_3"/>
</dbReference>
<feature type="transmembrane region" description="Helical" evidence="9">
    <location>
        <begin position="57"/>
        <end position="81"/>
    </location>
</feature>
<evidence type="ECO:0000256" key="4">
    <source>
        <dbReference type="ARBA" id="ARBA00022692"/>
    </source>
</evidence>
<feature type="transmembrane region" description="Helical" evidence="9">
    <location>
        <begin position="306"/>
        <end position="324"/>
    </location>
</feature>
<dbReference type="RefSeq" id="WP_098462841.1">
    <property type="nucleotide sequence ID" value="NZ_PDJJ01000001.1"/>
</dbReference>
<evidence type="ECO:0000256" key="6">
    <source>
        <dbReference type="ARBA" id="ARBA00023136"/>
    </source>
</evidence>
<feature type="compositionally biased region" description="Low complexity" evidence="8">
    <location>
        <begin position="27"/>
        <end position="45"/>
    </location>
</feature>
<dbReference type="Gene3D" id="3.40.50.1110">
    <property type="entry name" value="SGNH hydrolase"/>
    <property type="match status" value="1"/>
</dbReference>
<evidence type="ECO:0000256" key="3">
    <source>
        <dbReference type="ARBA" id="ARBA00022679"/>
    </source>
</evidence>
<evidence type="ECO:0000256" key="5">
    <source>
        <dbReference type="ARBA" id="ARBA00022989"/>
    </source>
</evidence>
<feature type="region of interest" description="Disordered" evidence="8">
    <location>
        <begin position="484"/>
        <end position="526"/>
    </location>
</feature>
<feature type="region of interest" description="Disordered" evidence="8">
    <location>
        <begin position="1"/>
        <end position="54"/>
    </location>
</feature>
<gene>
    <name evidence="11" type="ORF">ATJ88_0967</name>
</gene>
<dbReference type="EMBL" id="PDJJ01000001">
    <property type="protein sequence ID" value="PFG42310.1"/>
    <property type="molecule type" value="Genomic_DNA"/>
</dbReference>
<feature type="transmembrane region" description="Helical" evidence="9">
    <location>
        <begin position="384"/>
        <end position="407"/>
    </location>
</feature>
<feature type="transmembrane region" description="Helical" evidence="9">
    <location>
        <begin position="87"/>
        <end position="109"/>
    </location>
</feature>
<dbReference type="InterPro" id="IPR036514">
    <property type="entry name" value="SGNH_hydro_sf"/>
</dbReference>
<protein>
    <submittedName>
        <fullName evidence="11">Peptidoglycan/LPS O-acetylase OafA/YrhL</fullName>
    </submittedName>
</protein>
<evidence type="ECO:0000256" key="1">
    <source>
        <dbReference type="ARBA" id="ARBA00004651"/>
    </source>
</evidence>
<feature type="transmembrane region" description="Helical" evidence="9">
    <location>
        <begin position="359"/>
        <end position="378"/>
    </location>
</feature>
<evidence type="ECO:0000259" key="10">
    <source>
        <dbReference type="Pfam" id="PF01757"/>
    </source>
</evidence>
<accession>A0A2A9EVK0</accession>
<dbReference type="AlphaFoldDB" id="A0A2A9EVK0"/>
<keyword evidence="12" id="KW-1185">Reference proteome</keyword>
<dbReference type="SUPFAM" id="SSF52266">
    <property type="entry name" value="SGNH hydrolase"/>
    <property type="match status" value="1"/>
</dbReference>
<dbReference type="PANTHER" id="PTHR23028">
    <property type="entry name" value="ACETYLTRANSFERASE"/>
    <property type="match status" value="1"/>
</dbReference>
<evidence type="ECO:0000313" key="12">
    <source>
        <dbReference type="Proteomes" id="UP000224130"/>
    </source>
</evidence>
<dbReference type="GO" id="GO:0016747">
    <property type="term" value="F:acyltransferase activity, transferring groups other than amino-acyl groups"/>
    <property type="evidence" value="ECO:0007669"/>
    <property type="project" value="InterPro"/>
</dbReference>
<dbReference type="InterPro" id="IPR002656">
    <property type="entry name" value="Acyl_transf_3_dom"/>
</dbReference>
<keyword evidence="3" id="KW-0808">Transferase</keyword>
<keyword evidence="6 9" id="KW-0472">Membrane</keyword>
<dbReference type="GO" id="GO:0005886">
    <property type="term" value="C:plasma membrane"/>
    <property type="evidence" value="ECO:0007669"/>
    <property type="project" value="UniProtKB-SubCell"/>
</dbReference>
<dbReference type="Proteomes" id="UP000224130">
    <property type="component" value="Unassembled WGS sequence"/>
</dbReference>
<dbReference type="Pfam" id="PF01757">
    <property type="entry name" value="Acyl_transf_3"/>
    <property type="match status" value="1"/>
</dbReference>
<feature type="transmembrane region" description="Helical" evidence="9">
    <location>
        <begin position="224"/>
        <end position="243"/>
    </location>
</feature>
<evidence type="ECO:0000256" key="7">
    <source>
        <dbReference type="ARBA" id="ARBA00023315"/>
    </source>
</evidence>
<dbReference type="PANTHER" id="PTHR23028:SF53">
    <property type="entry name" value="ACYL_TRANSF_3 DOMAIN-CONTAINING PROTEIN"/>
    <property type="match status" value="1"/>
</dbReference>
<feature type="transmembrane region" description="Helical" evidence="9">
    <location>
        <begin position="130"/>
        <end position="148"/>
    </location>
</feature>
<dbReference type="GO" id="GO:0009103">
    <property type="term" value="P:lipopolysaccharide biosynthetic process"/>
    <property type="evidence" value="ECO:0007669"/>
    <property type="project" value="TreeGrafter"/>
</dbReference>
<proteinExistence type="predicted"/>
<keyword evidence="2" id="KW-1003">Cell membrane</keyword>
<sequence length="692" mass="73198">MVVEVGSAQDGFRRVPDRETASRRPRAPYGSTARAAAGAERAGGAARRRRRPTATSSAARVLGLDALRALAVTLVIVYHVAPASLPGGFLGVDVFFVVSGFLITTLLLHELSTTRRVRLREFWRRRARRLLPALAVVVVVCVLAARVVQPDLLVGIGRQVLGAATFSTNWLEIAAGQSYFDDTQPVLFQTFWSLAVEEQFYLLWPVLLVVLIVVTPTPRARVRVAAAGAVASAVAMAVLYAPGGDPTRVYYGTDTHAFGLLLGVAAALHASTGARLLSDRAARWAVPVGLGGLGILVATLHDDTAWPYRGGILAASLLALLLVARCADATTDEAVSGRRTGGVRLAEARPLVWVGARSYGLYLWHWPVILLVDAVVQAQPGTVLWWRGTAVAIGLTVLASAASYRWIETPVRRHGFRGTAVRVRAAIDTFGRRPVLARTLAGAAGLAVVAAGVVVATAPAVSQAELAVEQGQAMIAVQAAATAQDGSDGAEPAGTKADRDGSTASGGKQGAKGGEKTAEEPADRPAMRARITGDQISAFGDSVLSGAAPALFEKFPGIAIDGEPIRKWVDAPAIIEAADRRGEIRDVVVLQFGTNGGFAWAGAEESLDQILDLLGPDRDVVLVATVGVSDWVPSTNERLDQIAAERDNVWVAPWDDVVRDHPGLLHADRTHPNVEGTYAYAKVLKQTLAQID</sequence>
<comment type="subcellular location">
    <subcellularLocation>
        <location evidence="1">Cell membrane</location>
        <topology evidence="1">Multi-pass membrane protein</topology>
    </subcellularLocation>
</comment>
<feature type="compositionally biased region" description="Basic and acidic residues" evidence="8">
    <location>
        <begin position="11"/>
        <end position="22"/>
    </location>
</feature>
<evidence type="ECO:0000256" key="8">
    <source>
        <dbReference type="SAM" id="MobiDB-lite"/>
    </source>
</evidence>
<evidence type="ECO:0000313" key="11">
    <source>
        <dbReference type="EMBL" id="PFG42310.1"/>
    </source>
</evidence>
<keyword evidence="5 9" id="KW-1133">Transmembrane helix</keyword>
<reference evidence="11 12" key="1">
    <citation type="submission" date="2017-10" db="EMBL/GenBank/DDBJ databases">
        <title>Sequencing the genomes of 1000 actinobacteria strains.</title>
        <authorList>
            <person name="Klenk H.-P."/>
        </authorList>
    </citation>
    <scope>NUCLEOTIDE SEQUENCE [LARGE SCALE GENOMIC DNA]</scope>
    <source>
        <strain evidence="11 12">DSM 21863</strain>
    </source>
</reference>
<name>A0A2A9EVK0_9MICO</name>
<feature type="domain" description="Acyltransferase 3" evidence="10">
    <location>
        <begin position="62"/>
        <end position="404"/>
    </location>
</feature>
<feature type="transmembrane region" description="Helical" evidence="9">
    <location>
        <begin position="200"/>
        <end position="217"/>
    </location>
</feature>